<comment type="caution">
    <text evidence="1">The sequence shown here is derived from an EMBL/GenBank/DDBJ whole genome shotgun (WGS) entry which is preliminary data.</text>
</comment>
<evidence type="ECO:0000313" key="2">
    <source>
        <dbReference type="Proteomes" id="UP000273083"/>
    </source>
</evidence>
<dbReference type="InterPro" id="IPR023214">
    <property type="entry name" value="HAD_sf"/>
</dbReference>
<dbReference type="PANTHER" id="PTHR43434">
    <property type="entry name" value="PHOSPHOGLYCOLATE PHOSPHATASE"/>
    <property type="match status" value="1"/>
</dbReference>
<dbReference type="Gene3D" id="1.10.150.240">
    <property type="entry name" value="Putative phosphatase, domain 2"/>
    <property type="match status" value="1"/>
</dbReference>
<dbReference type="SFLD" id="SFLDS00003">
    <property type="entry name" value="Haloacid_Dehalogenase"/>
    <property type="match status" value="1"/>
</dbReference>
<dbReference type="NCBIfam" id="TIGR01549">
    <property type="entry name" value="HAD-SF-IA-v1"/>
    <property type="match status" value="1"/>
</dbReference>
<dbReference type="PANTHER" id="PTHR43434:SF20">
    <property type="entry name" value="5'-NUCLEOTIDASE"/>
    <property type="match status" value="1"/>
</dbReference>
<accession>A0A3N1XI45</accession>
<reference evidence="1 2" key="1">
    <citation type="submission" date="2018-11" db="EMBL/GenBank/DDBJ databases">
        <title>Genomic Encyclopedia of Type Strains, Phase IV (KMG-IV): sequencing the most valuable type-strain genomes for metagenomic binning, comparative biology and taxonomic classification.</title>
        <authorList>
            <person name="Goeker M."/>
        </authorList>
    </citation>
    <scope>NUCLEOTIDE SEQUENCE [LARGE SCALE GENOMIC DNA]</scope>
    <source>
        <strain evidence="1 2">DSM 26537</strain>
    </source>
</reference>
<dbReference type="InterPro" id="IPR050155">
    <property type="entry name" value="HAD-like_hydrolase_sf"/>
</dbReference>
<dbReference type="RefSeq" id="WP_123610363.1">
    <property type="nucleotide sequence ID" value="NZ_RJVG01000010.1"/>
</dbReference>
<dbReference type="AlphaFoldDB" id="A0A3N1XI45"/>
<dbReference type="Pfam" id="PF13419">
    <property type="entry name" value="HAD_2"/>
    <property type="match status" value="1"/>
</dbReference>
<dbReference type="EMBL" id="RJVG01000010">
    <property type="protein sequence ID" value="ROR25758.1"/>
    <property type="molecule type" value="Genomic_DNA"/>
</dbReference>
<sequence length="221" mass="25174">MENNQYQWNKEYILFDLDGTLTDPKTGITKSVAYALNEFRIAVEDLDLLTPFIGPPLAQSFQEFYGFSLEKARLAVEKYREYFGEKGLFENEVYNGVENMLSSLKNDRKKLIVATSKPTYYAIKILEYFNLLEYFDFVAGSELNGERSRKAEVISYAIEQCNISDKDKVVMIGDRKHDINGAIEIGIDSIGVLYGYGSKEELERAGATYIVSDIAQLMKLL</sequence>
<dbReference type="InterPro" id="IPR041492">
    <property type="entry name" value="HAD_2"/>
</dbReference>
<dbReference type="FunFam" id="3.40.50.1000:FF:000022">
    <property type="entry name" value="Phosphoglycolate phosphatase"/>
    <property type="match status" value="1"/>
</dbReference>
<dbReference type="InterPro" id="IPR023198">
    <property type="entry name" value="PGP-like_dom2"/>
</dbReference>
<dbReference type="Proteomes" id="UP000273083">
    <property type="component" value="Unassembled WGS sequence"/>
</dbReference>
<dbReference type="OrthoDB" id="9792518at2"/>
<dbReference type="GO" id="GO:0004713">
    <property type="term" value="F:protein tyrosine kinase activity"/>
    <property type="evidence" value="ECO:0007669"/>
    <property type="project" value="TreeGrafter"/>
</dbReference>
<evidence type="ECO:0000313" key="1">
    <source>
        <dbReference type="EMBL" id="ROR25758.1"/>
    </source>
</evidence>
<name>A0A3N1XI45_9FIRM</name>
<dbReference type="SFLD" id="SFLDG01129">
    <property type="entry name" value="C1.5:_HAD__Beta-PGM__Phosphata"/>
    <property type="match status" value="1"/>
</dbReference>
<dbReference type="InterPro" id="IPR006439">
    <property type="entry name" value="HAD-SF_hydro_IA"/>
</dbReference>
<dbReference type="CDD" id="cd04302">
    <property type="entry name" value="HAD_5NT"/>
    <property type="match status" value="1"/>
</dbReference>
<proteinExistence type="predicted"/>
<keyword evidence="2" id="KW-1185">Reference proteome</keyword>
<organism evidence="1 2">
    <name type="scientific">Mobilisporobacter senegalensis</name>
    <dbReference type="NCBI Taxonomy" id="1329262"/>
    <lineage>
        <taxon>Bacteria</taxon>
        <taxon>Bacillati</taxon>
        <taxon>Bacillota</taxon>
        <taxon>Clostridia</taxon>
        <taxon>Lachnospirales</taxon>
        <taxon>Lachnospiraceae</taxon>
        <taxon>Mobilisporobacter</taxon>
    </lineage>
</organism>
<dbReference type="Gene3D" id="3.40.50.1000">
    <property type="entry name" value="HAD superfamily/HAD-like"/>
    <property type="match status" value="1"/>
</dbReference>
<dbReference type="GO" id="GO:0005829">
    <property type="term" value="C:cytosol"/>
    <property type="evidence" value="ECO:0007669"/>
    <property type="project" value="TreeGrafter"/>
</dbReference>
<dbReference type="SUPFAM" id="SSF56784">
    <property type="entry name" value="HAD-like"/>
    <property type="match status" value="1"/>
</dbReference>
<dbReference type="SFLD" id="SFLDG01135">
    <property type="entry name" value="C1.5.6:_HAD__Beta-PGM__Phospha"/>
    <property type="match status" value="1"/>
</dbReference>
<dbReference type="InterPro" id="IPR036412">
    <property type="entry name" value="HAD-like_sf"/>
</dbReference>
<protein>
    <submittedName>
        <fullName evidence="1">Phosphoglycolate phosphatase</fullName>
    </submittedName>
</protein>
<gene>
    <name evidence="1" type="ORF">EDD66_110115</name>
</gene>